<dbReference type="InterPro" id="IPR043160">
    <property type="entry name" value="Dynein_C_barrel"/>
</dbReference>
<feature type="domain" description="Dynein heavy chain C-terminal" evidence="1">
    <location>
        <begin position="1"/>
        <end position="76"/>
    </location>
</feature>
<sequence length="80" mass="9122">MTGFFNPQGFLTAMRQEVTRANQGWSLDNVVLTNKVTRMDREMLKDPPREGLYVYGLYIEGAKIKNGVLDELKANEKVLT</sequence>
<dbReference type="AlphaFoldDB" id="A0A8S2TS78"/>
<dbReference type="Pfam" id="PF18199">
    <property type="entry name" value="Dynein_C"/>
    <property type="match status" value="1"/>
</dbReference>
<organism evidence="2 3">
    <name type="scientific">Rotaria magnacalcarata</name>
    <dbReference type="NCBI Taxonomy" id="392030"/>
    <lineage>
        <taxon>Eukaryota</taxon>
        <taxon>Metazoa</taxon>
        <taxon>Spiralia</taxon>
        <taxon>Gnathifera</taxon>
        <taxon>Rotifera</taxon>
        <taxon>Eurotatoria</taxon>
        <taxon>Bdelloidea</taxon>
        <taxon>Philodinida</taxon>
        <taxon>Philodinidae</taxon>
        <taxon>Rotaria</taxon>
    </lineage>
</organism>
<evidence type="ECO:0000259" key="1">
    <source>
        <dbReference type="Pfam" id="PF18199"/>
    </source>
</evidence>
<dbReference type="InterPro" id="IPR041228">
    <property type="entry name" value="Dynein_C"/>
</dbReference>
<dbReference type="PANTHER" id="PTHR46961:SF19">
    <property type="entry name" value="DYNEIN HEAVY CHAIN 5, AXONEMAL"/>
    <property type="match status" value="1"/>
</dbReference>
<evidence type="ECO:0000313" key="3">
    <source>
        <dbReference type="Proteomes" id="UP000681720"/>
    </source>
</evidence>
<dbReference type="InterPro" id="IPR026983">
    <property type="entry name" value="DHC"/>
</dbReference>
<dbReference type="Gene3D" id="3.10.490.20">
    <property type="match status" value="1"/>
</dbReference>
<gene>
    <name evidence="2" type="ORF">GIL414_LOCUS25869</name>
</gene>
<comment type="caution">
    <text evidence="2">The sequence shown here is derived from an EMBL/GenBank/DDBJ whole genome shotgun (WGS) entry which is preliminary data.</text>
</comment>
<dbReference type="GO" id="GO:0007018">
    <property type="term" value="P:microtubule-based movement"/>
    <property type="evidence" value="ECO:0007669"/>
    <property type="project" value="InterPro"/>
</dbReference>
<dbReference type="PANTHER" id="PTHR46961">
    <property type="entry name" value="DYNEIN HEAVY CHAIN 1, AXONEMAL-LIKE PROTEIN"/>
    <property type="match status" value="1"/>
</dbReference>
<reference evidence="2" key="1">
    <citation type="submission" date="2021-02" db="EMBL/GenBank/DDBJ databases">
        <authorList>
            <person name="Nowell W R."/>
        </authorList>
    </citation>
    <scope>NUCLEOTIDE SEQUENCE</scope>
</reference>
<proteinExistence type="predicted"/>
<dbReference type="Proteomes" id="UP000681720">
    <property type="component" value="Unassembled WGS sequence"/>
</dbReference>
<feature type="non-terminal residue" evidence="2">
    <location>
        <position position="1"/>
    </location>
</feature>
<accession>A0A8S2TS78</accession>
<name>A0A8S2TS78_9BILA</name>
<dbReference type="GO" id="GO:0051959">
    <property type="term" value="F:dynein light intermediate chain binding"/>
    <property type="evidence" value="ECO:0007669"/>
    <property type="project" value="InterPro"/>
</dbReference>
<evidence type="ECO:0000313" key="2">
    <source>
        <dbReference type="EMBL" id="CAF4301519.1"/>
    </source>
</evidence>
<protein>
    <recommendedName>
        <fullName evidence="1">Dynein heavy chain C-terminal domain-containing protein</fullName>
    </recommendedName>
</protein>
<dbReference type="GO" id="GO:0045505">
    <property type="term" value="F:dynein intermediate chain binding"/>
    <property type="evidence" value="ECO:0007669"/>
    <property type="project" value="InterPro"/>
</dbReference>
<dbReference type="GO" id="GO:0030286">
    <property type="term" value="C:dynein complex"/>
    <property type="evidence" value="ECO:0007669"/>
    <property type="project" value="InterPro"/>
</dbReference>
<dbReference type="EMBL" id="CAJOBJ010036302">
    <property type="protein sequence ID" value="CAF4301519.1"/>
    <property type="molecule type" value="Genomic_DNA"/>
</dbReference>